<protein>
    <submittedName>
        <fullName evidence="1">Uncharacterized protein</fullName>
    </submittedName>
</protein>
<dbReference type="PANTHER" id="PTHR33710">
    <property type="entry name" value="BNAC02G09200D PROTEIN"/>
    <property type="match status" value="1"/>
</dbReference>
<proteinExistence type="predicted"/>
<accession>A0AAF0QZ41</accession>
<dbReference type="Proteomes" id="UP001234989">
    <property type="component" value="Chromosome 5"/>
</dbReference>
<dbReference type="InterPro" id="IPR036691">
    <property type="entry name" value="Endo/exonu/phosph_ase_sf"/>
</dbReference>
<gene>
    <name evidence="1" type="ORF">MTR67_022526</name>
</gene>
<name>A0AAF0QZ41_SOLVR</name>
<evidence type="ECO:0000313" key="2">
    <source>
        <dbReference type="Proteomes" id="UP001234989"/>
    </source>
</evidence>
<dbReference type="AlphaFoldDB" id="A0AAF0QZ41"/>
<dbReference type="PANTHER" id="PTHR33710:SF89">
    <property type="match status" value="1"/>
</dbReference>
<organism evidence="1 2">
    <name type="scientific">Solanum verrucosum</name>
    <dbReference type="NCBI Taxonomy" id="315347"/>
    <lineage>
        <taxon>Eukaryota</taxon>
        <taxon>Viridiplantae</taxon>
        <taxon>Streptophyta</taxon>
        <taxon>Embryophyta</taxon>
        <taxon>Tracheophyta</taxon>
        <taxon>Spermatophyta</taxon>
        <taxon>Magnoliopsida</taxon>
        <taxon>eudicotyledons</taxon>
        <taxon>Gunneridae</taxon>
        <taxon>Pentapetalae</taxon>
        <taxon>asterids</taxon>
        <taxon>lamiids</taxon>
        <taxon>Solanales</taxon>
        <taxon>Solanaceae</taxon>
        <taxon>Solanoideae</taxon>
        <taxon>Solaneae</taxon>
        <taxon>Solanum</taxon>
    </lineage>
</organism>
<reference evidence="1" key="1">
    <citation type="submission" date="2023-08" db="EMBL/GenBank/DDBJ databases">
        <title>A de novo genome assembly of Solanum verrucosum Schlechtendal, a Mexican diploid species geographically isolated from the other diploid A-genome species in potato relatives.</title>
        <authorList>
            <person name="Hosaka K."/>
        </authorList>
    </citation>
    <scope>NUCLEOTIDE SEQUENCE</scope>
    <source>
        <tissue evidence="1">Young leaves</tissue>
    </source>
</reference>
<dbReference type="SUPFAM" id="SSF56219">
    <property type="entry name" value="DNase I-like"/>
    <property type="match status" value="1"/>
</dbReference>
<keyword evidence="2" id="KW-1185">Reference proteome</keyword>
<evidence type="ECO:0000313" key="1">
    <source>
        <dbReference type="EMBL" id="WMV29141.1"/>
    </source>
</evidence>
<dbReference type="EMBL" id="CP133616">
    <property type="protein sequence ID" value="WMV29141.1"/>
    <property type="molecule type" value="Genomic_DNA"/>
</dbReference>
<dbReference type="Gene3D" id="3.60.10.10">
    <property type="entry name" value="Endonuclease/exonuclease/phosphatase"/>
    <property type="match status" value="1"/>
</dbReference>
<sequence length="84" mass="9947">MEDRKMLWQDPKEIHMNQQGAWLALGDYNAILDSEDRIRGNLVREMEIMDFNEFLLDSSIIEMRSSGKSFTWTNRHVSSKIDRV</sequence>